<dbReference type="Proteomes" id="UP001519332">
    <property type="component" value="Unassembled WGS sequence"/>
</dbReference>
<keyword evidence="2" id="KW-1185">Reference proteome</keyword>
<dbReference type="RefSeq" id="WP_209643632.1">
    <property type="nucleotide sequence ID" value="NZ_JAGINW010000001.1"/>
</dbReference>
<protein>
    <submittedName>
        <fullName evidence="1">Uncharacterized protein</fullName>
    </submittedName>
</protein>
<name>A0ABS4TQA1_9PSEU</name>
<organism evidence="1 2">
    <name type="scientific">Kibdelosporangium banguiense</name>
    <dbReference type="NCBI Taxonomy" id="1365924"/>
    <lineage>
        <taxon>Bacteria</taxon>
        <taxon>Bacillati</taxon>
        <taxon>Actinomycetota</taxon>
        <taxon>Actinomycetes</taxon>
        <taxon>Pseudonocardiales</taxon>
        <taxon>Pseudonocardiaceae</taxon>
        <taxon>Kibdelosporangium</taxon>
    </lineage>
</organism>
<dbReference type="EMBL" id="JAGINW010000001">
    <property type="protein sequence ID" value="MBP2326582.1"/>
    <property type="molecule type" value="Genomic_DNA"/>
</dbReference>
<evidence type="ECO:0000313" key="1">
    <source>
        <dbReference type="EMBL" id="MBP2326582.1"/>
    </source>
</evidence>
<reference evidence="1 2" key="1">
    <citation type="submission" date="2021-03" db="EMBL/GenBank/DDBJ databases">
        <title>Sequencing the genomes of 1000 actinobacteria strains.</title>
        <authorList>
            <person name="Klenk H.-P."/>
        </authorList>
    </citation>
    <scope>NUCLEOTIDE SEQUENCE [LARGE SCALE GENOMIC DNA]</scope>
    <source>
        <strain evidence="1 2">DSM 46670</strain>
    </source>
</reference>
<comment type="caution">
    <text evidence="1">The sequence shown here is derived from an EMBL/GenBank/DDBJ whole genome shotgun (WGS) entry which is preliminary data.</text>
</comment>
<proteinExistence type="predicted"/>
<sequence length="317" mass="34531">MDADLTLGVVAHRGGLLVQRPELTVGVIQAVSRTSGLTVEVIARQPLDRRDATQRQRDIRLRRDEPVRVAPRRLLPDHDEGENLRLGWLDQAGHARWEYGSTVWSWSGDDHTGSDGPSWRCICVLPPMFDQLSLVLAWPEIGFEETTITIPLPDQATVEQGTTSIWQAPVDALPVTTPLTDHHTNDHLPVRIEAGTVIAEPRVLHRSDHAVVALTRLTAIGSALSIELFGAATGSLADTLTAEAFPPAHQWEGPSLAVVRGNDALWLGAQEATSSGGDHSFVAVQEFATHRPEGDTLDLIVAWPQAGLPNVLVRIPR</sequence>
<accession>A0ABS4TQA1</accession>
<evidence type="ECO:0000313" key="2">
    <source>
        <dbReference type="Proteomes" id="UP001519332"/>
    </source>
</evidence>
<gene>
    <name evidence="1" type="ORF">JOF56_006967</name>
</gene>